<keyword evidence="14" id="KW-1185">Reference proteome</keyword>
<dbReference type="InterPro" id="IPR015328">
    <property type="entry name" value="DUF1965"/>
</dbReference>
<dbReference type="PANTHER" id="PTHR10638">
    <property type="entry name" value="COPPER AMINE OXIDASE"/>
    <property type="match status" value="1"/>
</dbReference>
<dbReference type="GO" id="GO:0009308">
    <property type="term" value="P:amine metabolic process"/>
    <property type="evidence" value="ECO:0007669"/>
    <property type="project" value="UniProtKB-UniRule"/>
</dbReference>
<evidence type="ECO:0000256" key="7">
    <source>
        <dbReference type="PIRSR" id="PIRSR600269-50"/>
    </source>
</evidence>
<sequence>MDTRYELLKAEIHKKEQVLKSGANKTRHVGLALTFLFVTALISIFYLQYGPEALSPFESHKDTLYNGRVPQCPSGIPPPASPPAPVNLWASIDLEEAAQIRRWLEAPERGLNLSAVNPAYASSDNMIYNLEAYYPTKTEALAYLESPLSVSIPERYARVTIHHGAQPEPIVKDYLVGPLPVGPKTEMRELRNPSYPDGIPYNARGLFLNEELAQFLGRVTRPLADPMKDLFGGVVAGLPNDTLSADVFGPFSFDGEFRRLWVTWRHNTAGSFLQPVGFYQYVDVCGTDPSQWKVLKIVYNHQIFLSTEAFLVAFHNGTLKRFPSRPGNSADLSWSSRKRVGLQLDLDHLPGPRSVSFAGLRFKVDRKLQYISWMGWGLYLGFDRDMGLSLWDIRMRNERIVYQLAPQEALAQYAGNDPIQSGTAWLDRFFGMGALVQDLLPGYDCPHEAVYLPATTHSDVGSFKRERAICIFEHDTGRPLTRHMGFVDGEFGAVKGYVLTIRSISTVGKYFDYMLHLDGTIEVRVSASGYLQGGFWDSKQDGYGTKIRDTAMGSLHDHVINFKVDLDIAGVHNSLLHTSTSQEEISQPWFDEDWGQTVIQQKITREYITNENGALLKYPSNFQGGYALVNQEKTNKWGIPRGYAIHPGYSPTVVGSKRLLNSANWARYNLAVSVQKDSEPSSSSMWNANLPGAPVVDFHNFFDGENITQEDLVAWVNVGTHHLPGAEDSPNTKTNIAASSFFLAPLNYFDYDISIDSTNAILLTAPETPGDAFKYNDYGVKPAYCVPGATPPFEYEGMKIYDRNGYLAPPIGVEDIRKMTQMYHRILVEL</sequence>
<keyword evidence="10" id="KW-0812">Transmembrane</keyword>
<dbReference type="GO" id="GO:0008131">
    <property type="term" value="F:primary methylamine oxidase activity"/>
    <property type="evidence" value="ECO:0007669"/>
    <property type="project" value="InterPro"/>
</dbReference>
<keyword evidence="10" id="KW-1133">Transmembrane helix</keyword>
<comment type="PTM">
    <text evidence="8 9">Topaquinone (TPQ) is generated by copper-dependent autoxidation of a specific tyrosyl residue.</text>
</comment>
<dbReference type="Gene3D" id="2.70.98.20">
    <property type="entry name" value="Copper amine oxidase, catalytic domain"/>
    <property type="match status" value="1"/>
</dbReference>
<evidence type="ECO:0000313" key="13">
    <source>
        <dbReference type="EMBL" id="KIM75232.1"/>
    </source>
</evidence>
<keyword evidence="6 9" id="KW-0186">Copper</keyword>
<dbReference type="InterPro" id="IPR015798">
    <property type="entry name" value="Cu_amine_oxidase_C"/>
</dbReference>
<accession>A0A0C3BD74</accession>
<keyword evidence="10" id="KW-0472">Membrane</keyword>
<evidence type="ECO:0000256" key="5">
    <source>
        <dbReference type="ARBA" id="ARBA00023002"/>
    </source>
</evidence>
<dbReference type="GO" id="GO:0005507">
    <property type="term" value="F:copper ion binding"/>
    <property type="evidence" value="ECO:0007669"/>
    <property type="project" value="InterPro"/>
</dbReference>
<dbReference type="STRING" id="765440.A0A0C3BD74"/>
<evidence type="ECO:0000256" key="8">
    <source>
        <dbReference type="PIRSR" id="PIRSR600269-51"/>
    </source>
</evidence>
<dbReference type="InterPro" id="IPR016182">
    <property type="entry name" value="Cu_amine_oxidase_N-reg"/>
</dbReference>
<dbReference type="InterPro" id="IPR000269">
    <property type="entry name" value="Cu_amine_oxidase"/>
</dbReference>
<comment type="cofactor">
    <cofactor evidence="1">
        <name>Cu cation</name>
        <dbReference type="ChEBI" id="CHEBI:23378"/>
    </cofactor>
</comment>
<evidence type="ECO:0000313" key="14">
    <source>
        <dbReference type="Proteomes" id="UP000054166"/>
    </source>
</evidence>
<keyword evidence="5 9" id="KW-0560">Oxidoreductase</keyword>
<evidence type="ECO:0000256" key="10">
    <source>
        <dbReference type="SAM" id="Phobius"/>
    </source>
</evidence>
<dbReference type="AlphaFoldDB" id="A0A0C3BD74"/>
<dbReference type="InParanoid" id="A0A0C3BD74"/>
<organism evidence="13 14">
    <name type="scientific">Piloderma croceum (strain F 1598)</name>
    <dbReference type="NCBI Taxonomy" id="765440"/>
    <lineage>
        <taxon>Eukaryota</taxon>
        <taxon>Fungi</taxon>
        <taxon>Dikarya</taxon>
        <taxon>Basidiomycota</taxon>
        <taxon>Agaricomycotina</taxon>
        <taxon>Agaricomycetes</taxon>
        <taxon>Agaricomycetidae</taxon>
        <taxon>Atheliales</taxon>
        <taxon>Atheliaceae</taxon>
        <taxon>Piloderma</taxon>
    </lineage>
</organism>
<keyword evidence="3 9" id="KW-0479">Metal-binding</keyword>
<dbReference type="GO" id="GO:0048038">
    <property type="term" value="F:quinone binding"/>
    <property type="evidence" value="ECO:0007669"/>
    <property type="project" value="InterPro"/>
</dbReference>
<evidence type="ECO:0000256" key="3">
    <source>
        <dbReference type="ARBA" id="ARBA00022723"/>
    </source>
</evidence>
<evidence type="ECO:0000256" key="1">
    <source>
        <dbReference type="ARBA" id="ARBA00001935"/>
    </source>
</evidence>
<dbReference type="EC" id="1.4.3.-" evidence="9"/>
<feature type="domain" description="Copper amine oxidase catalytic" evidence="11">
    <location>
        <begin position="353"/>
        <end position="754"/>
    </location>
</feature>
<feature type="transmembrane region" description="Helical" evidence="10">
    <location>
        <begin position="29"/>
        <end position="49"/>
    </location>
</feature>
<dbReference type="SUPFAM" id="SSF54416">
    <property type="entry name" value="Amine oxidase N-terminal region"/>
    <property type="match status" value="2"/>
</dbReference>
<evidence type="ECO:0000256" key="4">
    <source>
        <dbReference type="ARBA" id="ARBA00022772"/>
    </source>
</evidence>
<dbReference type="HOGENOM" id="CLU_015739_0_0_1"/>
<dbReference type="Proteomes" id="UP000054166">
    <property type="component" value="Unassembled WGS sequence"/>
</dbReference>
<reference evidence="14" key="2">
    <citation type="submission" date="2015-01" db="EMBL/GenBank/DDBJ databases">
        <title>Evolutionary Origins and Diversification of the Mycorrhizal Mutualists.</title>
        <authorList>
            <consortium name="DOE Joint Genome Institute"/>
            <consortium name="Mycorrhizal Genomics Consortium"/>
            <person name="Kohler A."/>
            <person name="Kuo A."/>
            <person name="Nagy L.G."/>
            <person name="Floudas D."/>
            <person name="Copeland A."/>
            <person name="Barry K.W."/>
            <person name="Cichocki N."/>
            <person name="Veneault-Fourrey C."/>
            <person name="LaButti K."/>
            <person name="Lindquist E.A."/>
            <person name="Lipzen A."/>
            <person name="Lundell T."/>
            <person name="Morin E."/>
            <person name="Murat C."/>
            <person name="Riley R."/>
            <person name="Ohm R."/>
            <person name="Sun H."/>
            <person name="Tunlid A."/>
            <person name="Henrissat B."/>
            <person name="Grigoriev I.V."/>
            <person name="Hibbett D.S."/>
            <person name="Martin F."/>
        </authorList>
    </citation>
    <scope>NUCLEOTIDE SEQUENCE [LARGE SCALE GENOMIC DNA]</scope>
    <source>
        <strain evidence="14">F 1598</strain>
    </source>
</reference>
<proteinExistence type="inferred from homology"/>
<protein>
    <recommendedName>
        <fullName evidence="9">Amine oxidase</fullName>
        <ecNumber evidence="9">1.4.3.-</ecNumber>
    </recommendedName>
</protein>
<gene>
    <name evidence="13" type="ORF">PILCRDRAFT_79235</name>
</gene>
<evidence type="ECO:0000256" key="2">
    <source>
        <dbReference type="ARBA" id="ARBA00007983"/>
    </source>
</evidence>
<evidence type="ECO:0000259" key="12">
    <source>
        <dbReference type="Pfam" id="PF09248"/>
    </source>
</evidence>
<feature type="modified residue" description="2',4',5'-topaquinone" evidence="8">
    <location>
        <position position="510"/>
    </location>
</feature>
<reference evidence="13 14" key="1">
    <citation type="submission" date="2014-04" db="EMBL/GenBank/DDBJ databases">
        <authorList>
            <consortium name="DOE Joint Genome Institute"/>
            <person name="Kuo A."/>
            <person name="Tarkka M."/>
            <person name="Buscot F."/>
            <person name="Kohler A."/>
            <person name="Nagy L.G."/>
            <person name="Floudas D."/>
            <person name="Copeland A."/>
            <person name="Barry K.W."/>
            <person name="Cichocki N."/>
            <person name="Veneault-Fourrey C."/>
            <person name="LaButti K."/>
            <person name="Lindquist E.A."/>
            <person name="Lipzen A."/>
            <person name="Lundell T."/>
            <person name="Morin E."/>
            <person name="Murat C."/>
            <person name="Sun H."/>
            <person name="Tunlid A."/>
            <person name="Henrissat B."/>
            <person name="Grigoriev I.V."/>
            <person name="Hibbett D.S."/>
            <person name="Martin F."/>
            <person name="Nordberg H.P."/>
            <person name="Cantor M.N."/>
            <person name="Hua S.X."/>
        </authorList>
    </citation>
    <scope>NUCLEOTIDE SEQUENCE [LARGE SCALE GENOMIC DNA]</scope>
    <source>
        <strain evidence="13 14">F 1598</strain>
    </source>
</reference>
<dbReference type="PRINTS" id="PR00766">
    <property type="entry name" value="CUDAOXIDASE"/>
</dbReference>
<keyword evidence="4 7" id="KW-0801">TPQ</keyword>
<dbReference type="Pfam" id="PF01179">
    <property type="entry name" value="Cu_amine_oxid"/>
    <property type="match status" value="1"/>
</dbReference>
<feature type="domain" description="DUF1965" evidence="12">
    <location>
        <begin position="273"/>
        <end position="323"/>
    </location>
</feature>
<evidence type="ECO:0000256" key="6">
    <source>
        <dbReference type="ARBA" id="ARBA00023008"/>
    </source>
</evidence>
<dbReference type="SUPFAM" id="SSF49998">
    <property type="entry name" value="Amine oxidase catalytic domain"/>
    <property type="match status" value="1"/>
</dbReference>
<dbReference type="OrthoDB" id="3341590at2759"/>
<feature type="active site" description="Proton acceptor" evidence="7">
    <location>
        <position position="427"/>
    </location>
</feature>
<feature type="active site" description="Schiff-base intermediate with substrate; via topaquinone" evidence="7">
    <location>
        <position position="510"/>
    </location>
</feature>
<evidence type="ECO:0000256" key="9">
    <source>
        <dbReference type="RuleBase" id="RU000672"/>
    </source>
</evidence>
<name>A0A0C3BD74_PILCF</name>
<comment type="similarity">
    <text evidence="2 9">Belongs to the copper/topaquinone oxidase family.</text>
</comment>
<dbReference type="InterPro" id="IPR036460">
    <property type="entry name" value="Cu_amine_oxidase_C_sf"/>
</dbReference>
<dbReference type="EMBL" id="KN833049">
    <property type="protein sequence ID" value="KIM75232.1"/>
    <property type="molecule type" value="Genomic_DNA"/>
</dbReference>
<dbReference type="PANTHER" id="PTHR10638:SF20">
    <property type="entry name" value="AMINE OXIDASE"/>
    <property type="match status" value="1"/>
</dbReference>
<dbReference type="Pfam" id="PF09248">
    <property type="entry name" value="DUF1965"/>
    <property type="match status" value="1"/>
</dbReference>
<dbReference type="GO" id="GO:0005886">
    <property type="term" value="C:plasma membrane"/>
    <property type="evidence" value="ECO:0007669"/>
    <property type="project" value="TreeGrafter"/>
</dbReference>
<comment type="cofactor">
    <cofactor evidence="9">
        <name>Cu cation</name>
        <dbReference type="ChEBI" id="CHEBI:23378"/>
    </cofactor>
    <text evidence="9">Contains 1 topaquinone per subunit.</text>
</comment>
<dbReference type="Gene3D" id="3.10.450.40">
    <property type="match status" value="2"/>
</dbReference>
<evidence type="ECO:0000259" key="11">
    <source>
        <dbReference type="Pfam" id="PF01179"/>
    </source>
</evidence>